<dbReference type="GO" id="GO:0016787">
    <property type="term" value="F:hydrolase activity"/>
    <property type="evidence" value="ECO:0007669"/>
    <property type="project" value="UniProtKB-KW"/>
</dbReference>
<evidence type="ECO:0000259" key="1">
    <source>
        <dbReference type="Pfam" id="PF12146"/>
    </source>
</evidence>
<reference evidence="2" key="1">
    <citation type="submission" date="2020-06" db="EMBL/GenBank/DDBJ databases">
        <title>Paenibacillus sp. nov., isolated from soil.</title>
        <authorList>
            <person name="Seo Y.L."/>
        </authorList>
    </citation>
    <scope>NUCLEOTIDE SEQUENCE [LARGE SCALE GENOMIC DNA]</scope>
    <source>
        <strain evidence="2">JW14</strain>
    </source>
</reference>
<dbReference type="Gene3D" id="3.40.50.1820">
    <property type="entry name" value="alpha/beta hydrolase"/>
    <property type="match status" value="1"/>
</dbReference>
<dbReference type="RefSeq" id="WP_175372155.1">
    <property type="nucleotide sequence ID" value="NZ_JABWCS010000210.1"/>
</dbReference>
<keyword evidence="3" id="KW-1185">Reference proteome</keyword>
<evidence type="ECO:0000313" key="3">
    <source>
        <dbReference type="Proteomes" id="UP000564806"/>
    </source>
</evidence>
<evidence type="ECO:0000313" key="2">
    <source>
        <dbReference type="EMBL" id="NUU61644.1"/>
    </source>
</evidence>
<gene>
    <name evidence="2" type="ORF">HPT30_14975</name>
</gene>
<accession>A0A850EQX9</accession>
<dbReference type="InterPro" id="IPR029058">
    <property type="entry name" value="AB_hydrolase_fold"/>
</dbReference>
<feature type="domain" description="Serine aminopeptidase S33" evidence="1">
    <location>
        <begin position="25"/>
        <end position="149"/>
    </location>
</feature>
<sequence>MNRSFEIPAGNDALLRCSRFPAHNTPKSLVIIIHGYKGFKDWGMFPYLANALSREHEVVTFNFSHSGIGEDLHNFTELDKFARNTFSRELKDMEILLSYLNQHPDLGSLPVFLLGHSRGGADALLYALDHPEGITGVISWNGVTHPENLYSPEQKRDMLQQGRAYILNGRTGQQMPLDAVLLEDLEQHQERYQILERMREATFPTVLIQGTRDGEHLRRGSAQLTEIRPDIDWVQIPDGNHTFGTVHPFAGTTPQLEQAIAVSEAFIDRTLASQLGQ</sequence>
<name>A0A850EQX9_9BACL</name>
<dbReference type="InterPro" id="IPR022742">
    <property type="entry name" value="Hydrolase_4"/>
</dbReference>
<keyword evidence="2" id="KW-0378">Hydrolase</keyword>
<proteinExistence type="predicted"/>
<dbReference type="SUPFAM" id="SSF53474">
    <property type="entry name" value="alpha/beta-Hydrolases"/>
    <property type="match status" value="1"/>
</dbReference>
<dbReference type="AlphaFoldDB" id="A0A850EQX9"/>
<protein>
    <submittedName>
        <fullName evidence="2">Alpha/beta hydrolase</fullName>
    </submittedName>
</protein>
<dbReference type="EMBL" id="JABWCS010000210">
    <property type="protein sequence ID" value="NUU61644.1"/>
    <property type="molecule type" value="Genomic_DNA"/>
</dbReference>
<comment type="caution">
    <text evidence="2">The sequence shown here is derived from an EMBL/GenBank/DDBJ whole genome shotgun (WGS) entry which is preliminary data.</text>
</comment>
<dbReference type="Pfam" id="PF12146">
    <property type="entry name" value="Hydrolase_4"/>
    <property type="match status" value="1"/>
</dbReference>
<dbReference type="Proteomes" id="UP000564806">
    <property type="component" value="Unassembled WGS sequence"/>
</dbReference>
<organism evidence="2 3">
    <name type="scientific">Paenibacillus agri</name>
    <dbReference type="NCBI Taxonomy" id="2744309"/>
    <lineage>
        <taxon>Bacteria</taxon>
        <taxon>Bacillati</taxon>
        <taxon>Bacillota</taxon>
        <taxon>Bacilli</taxon>
        <taxon>Bacillales</taxon>
        <taxon>Paenibacillaceae</taxon>
        <taxon>Paenibacillus</taxon>
    </lineage>
</organism>